<evidence type="ECO:0000256" key="2">
    <source>
        <dbReference type="ARBA" id="ARBA00007019"/>
    </source>
</evidence>
<dbReference type="HAMAP" id="MF_01522">
    <property type="entry name" value="Kup"/>
    <property type="match status" value="1"/>
</dbReference>
<organism evidence="17 18">
    <name type="scientific">Methylosinus sporium</name>
    <dbReference type="NCBI Taxonomy" id="428"/>
    <lineage>
        <taxon>Bacteria</taxon>
        <taxon>Pseudomonadati</taxon>
        <taxon>Pseudomonadota</taxon>
        <taxon>Alphaproteobacteria</taxon>
        <taxon>Hyphomicrobiales</taxon>
        <taxon>Methylocystaceae</taxon>
        <taxon>Methylosinus</taxon>
    </lineage>
</organism>
<dbReference type="EMBL" id="PUIV01000002">
    <property type="protein sequence ID" value="PWB95449.1"/>
    <property type="molecule type" value="Genomic_DNA"/>
</dbReference>
<evidence type="ECO:0000313" key="17">
    <source>
        <dbReference type="EMBL" id="PWB95449.1"/>
    </source>
</evidence>
<keyword evidence="10 13" id="KW-1133">Transmembrane helix</keyword>
<feature type="transmembrane region" description="Helical" evidence="13">
    <location>
        <begin position="280"/>
        <end position="301"/>
    </location>
</feature>
<dbReference type="Pfam" id="PF22776">
    <property type="entry name" value="K_trans_C"/>
    <property type="match status" value="1"/>
</dbReference>
<feature type="domain" description="K+ potassium transporter C-terminal" evidence="16">
    <location>
        <begin position="509"/>
        <end position="657"/>
    </location>
</feature>
<feature type="transmembrane region" description="Helical" evidence="13">
    <location>
        <begin position="174"/>
        <end position="191"/>
    </location>
</feature>
<evidence type="ECO:0000256" key="1">
    <source>
        <dbReference type="ARBA" id="ARBA00004141"/>
    </source>
</evidence>
<evidence type="ECO:0000256" key="11">
    <source>
        <dbReference type="ARBA" id="ARBA00023065"/>
    </source>
</evidence>
<evidence type="ECO:0000259" key="16">
    <source>
        <dbReference type="Pfam" id="PF22776"/>
    </source>
</evidence>
<evidence type="ECO:0000313" key="18">
    <source>
        <dbReference type="Proteomes" id="UP000245137"/>
    </source>
</evidence>
<dbReference type="PANTHER" id="PTHR30540:SF79">
    <property type="entry name" value="LOW AFFINITY POTASSIUM TRANSPORT SYSTEM PROTEIN KUP"/>
    <property type="match status" value="1"/>
</dbReference>
<evidence type="ECO:0000256" key="8">
    <source>
        <dbReference type="ARBA" id="ARBA00022847"/>
    </source>
</evidence>
<evidence type="ECO:0000259" key="15">
    <source>
        <dbReference type="Pfam" id="PF02705"/>
    </source>
</evidence>
<keyword evidence="12 13" id="KW-0472">Membrane</keyword>
<feature type="transmembrane region" description="Helical" evidence="13">
    <location>
        <begin position="429"/>
        <end position="452"/>
    </location>
</feature>
<keyword evidence="7 13" id="KW-0812">Transmembrane</keyword>
<feature type="transmembrane region" description="Helical" evidence="13">
    <location>
        <begin position="84"/>
        <end position="106"/>
    </location>
</feature>
<feature type="transmembrane region" description="Helical" evidence="13">
    <location>
        <begin position="458"/>
        <end position="476"/>
    </location>
</feature>
<protein>
    <recommendedName>
        <fullName evidence="13">Probable potassium transport system protein Kup</fullName>
    </recommendedName>
</protein>
<feature type="domain" description="K+ potassium transporter integral membrane" evidence="15">
    <location>
        <begin position="49"/>
        <end position="497"/>
    </location>
</feature>
<evidence type="ECO:0000256" key="13">
    <source>
        <dbReference type="HAMAP-Rule" id="MF_01522"/>
    </source>
</evidence>
<name>A0A2U1SV32_METSR</name>
<comment type="function">
    <text evidence="13">Transport of potassium into the cell. Likely operates as a K(+):H(+) symporter.</text>
</comment>
<proteinExistence type="inferred from homology"/>
<dbReference type="InterPro" id="IPR053951">
    <property type="entry name" value="K_trans_N"/>
</dbReference>
<dbReference type="Proteomes" id="UP000245137">
    <property type="component" value="Unassembled WGS sequence"/>
</dbReference>
<feature type="transmembrane region" description="Helical" evidence="13">
    <location>
        <begin position="244"/>
        <end position="268"/>
    </location>
</feature>
<keyword evidence="6 13" id="KW-0633">Potassium transport</keyword>
<feature type="transmembrane region" description="Helical" evidence="13">
    <location>
        <begin position="137"/>
        <end position="162"/>
    </location>
</feature>
<keyword evidence="11 13" id="KW-0406">Ion transport</keyword>
<evidence type="ECO:0000256" key="6">
    <source>
        <dbReference type="ARBA" id="ARBA00022538"/>
    </source>
</evidence>
<keyword evidence="4 13" id="KW-1003">Cell membrane</keyword>
<accession>A0A2U1SV32</accession>
<evidence type="ECO:0000256" key="10">
    <source>
        <dbReference type="ARBA" id="ARBA00022989"/>
    </source>
</evidence>
<feature type="region of interest" description="Disordered" evidence="14">
    <location>
        <begin position="1"/>
        <end position="38"/>
    </location>
</feature>
<dbReference type="GO" id="GO:0005886">
    <property type="term" value="C:plasma membrane"/>
    <property type="evidence" value="ECO:0007669"/>
    <property type="project" value="UniProtKB-SubCell"/>
</dbReference>
<dbReference type="GO" id="GO:0015079">
    <property type="term" value="F:potassium ion transmembrane transporter activity"/>
    <property type="evidence" value="ECO:0007669"/>
    <property type="project" value="UniProtKB-UniRule"/>
</dbReference>
<evidence type="ECO:0000256" key="9">
    <source>
        <dbReference type="ARBA" id="ARBA00022958"/>
    </source>
</evidence>
<feature type="transmembrane region" description="Helical" evidence="13">
    <location>
        <begin position="401"/>
        <end position="422"/>
    </location>
</feature>
<dbReference type="Pfam" id="PF02705">
    <property type="entry name" value="K_trans"/>
    <property type="match status" value="1"/>
</dbReference>
<dbReference type="InterPro" id="IPR023051">
    <property type="entry name" value="Kup"/>
</dbReference>
<comment type="caution">
    <text evidence="13">Lacks conserved residue(s) required for the propagation of feature annotation.</text>
</comment>
<comment type="similarity">
    <text evidence="2 13">Belongs to the HAK/KUP transporter (TC 2.A.72) family.</text>
</comment>
<comment type="subcellular location">
    <subcellularLocation>
        <location evidence="13">Cell membrane</location>
        <topology evidence="13">Multi-pass membrane protein</topology>
    </subcellularLocation>
    <subcellularLocation>
        <location evidence="1">Membrane</location>
        <topology evidence="1">Multi-pass membrane protein</topology>
    </subcellularLocation>
</comment>
<keyword evidence="8 13" id="KW-0769">Symport</keyword>
<dbReference type="OrthoDB" id="9805577at2"/>
<evidence type="ECO:0000256" key="4">
    <source>
        <dbReference type="ARBA" id="ARBA00022475"/>
    </source>
</evidence>
<comment type="caution">
    <text evidence="17">The sequence shown here is derived from an EMBL/GenBank/DDBJ whole genome shotgun (WGS) entry which is preliminary data.</text>
</comment>
<comment type="catalytic activity">
    <reaction evidence="13">
        <text>K(+)(in) + H(+)(in) = K(+)(out) + H(+)(out)</text>
        <dbReference type="Rhea" id="RHEA:28490"/>
        <dbReference type="ChEBI" id="CHEBI:15378"/>
        <dbReference type="ChEBI" id="CHEBI:29103"/>
    </reaction>
</comment>
<keyword evidence="9 13" id="KW-0630">Potassium</keyword>
<feature type="transmembrane region" description="Helical" evidence="13">
    <location>
        <begin position="321"/>
        <end position="347"/>
    </location>
</feature>
<dbReference type="AlphaFoldDB" id="A0A2U1SV32"/>
<keyword evidence="5" id="KW-0997">Cell inner membrane</keyword>
<evidence type="ECO:0000256" key="5">
    <source>
        <dbReference type="ARBA" id="ARBA00022519"/>
    </source>
</evidence>
<dbReference type="InterPro" id="IPR003855">
    <property type="entry name" value="K+_transporter"/>
</dbReference>
<dbReference type="GO" id="GO:0015293">
    <property type="term" value="F:symporter activity"/>
    <property type="evidence" value="ECO:0007669"/>
    <property type="project" value="UniProtKB-UniRule"/>
</dbReference>
<evidence type="ECO:0000256" key="12">
    <source>
        <dbReference type="ARBA" id="ARBA00023136"/>
    </source>
</evidence>
<feature type="transmembrane region" description="Helical" evidence="13">
    <location>
        <begin position="203"/>
        <end position="224"/>
    </location>
</feature>
<keyword evidence="3 13" id="KW-0813">Transport</keyword>
<keyword evidence="18" id="KW-1185">Reference proteome</keyword>
<evidence type="ECO:0000256" key="7">
    <source>
        <dbReference type="ARBA" id="ARBA00022692"/>
    </source>
</evidence>
<dbReference type="PANTHER" id="PTHR30540">
    <property type="entry name" value="OSMOTIC STRESS POTASSIUM TRANSPORTER"/>
    <property type="match status" value="1"/>
</dbReference>
<dbReference type="RefSeq" id="WP_108915737.1">
    <property type="nucleotide sequence ID" value="NZ_PUIV01000002.1"/>
</dbReference>
<gene>
    <name evidence="17" type="primary">trkD</name>
    <name evidence="13" type="synonym">kup</name>
    <name evidence="17" type="ORF">C5689_02720</name>
</gene>
<dbReference type="InterPro" id="IPR053952">
    <property type="entry name" value="K_trans_C"/>
</dbReference>
<sequence>MSFEEISMDPNVPRDAAGSSSRCDTEGAAATQPAPVAEGHSSANAAGLIIGSIGVVYGDIGTSPLYALRESLAHAKSGGLGEDVVIGTISLLIFALIFTVTAKYVFFLMRADNRGEGGILSLMALAQSALGRRATPVFLLGVAGAALFSGDAIITPAISVLSAVEGLEIVNPKFGEFVFPITVAILVSLFWGQSHGTARVAALFGPVMAVFFIVMAALGASHIGDAPQVLRAFDPRHGFMFLLTHGWIGFAVLGSVFLVVTGAEALYADMGHFGRAPIQIAWIFFVLPALFLNYLGQGALILADPKAIENPFFLLAPDWALLPLVILSTLATVIASQAVITGAFSIVRQAIQLGLLPRLEITHTSATQEGQIYIGRVNRLLLIGVLVLVTTFKSSSALASAYGIAVTGTMVTTTALAFIVVWRKWHWPLWAASLFILAFLTVDLAFLAANLMKVVEGGWVPLLLGGGSMVVMWTWVRGTSLLAEKTHRDSIPIRDLIAMLGKSKPTRVPGTAVFLTSDPEVAPTALLHNLKHNKVLHERVLVICVNTEDTPRVAPDKRFEIEKLAPDFTRATLHFGFMESPRVPAALAAMRKAGVKYDIMTTSFFLGRRSIKESPASEMPVWQDKLYVALTRQSANATDFFSIPTDRVVELGAQLTI</sequence>
<evidence type="ECO:0000256" key="14">
    <source>
        <dbReference type="SAM" id="MobiDB-lite"/>
    </source>
</evidence>
<evidence type="ECO:0000256" key="3">
    <source>
        <dbReference type="ARBA" id="ARBA00022448"/>
    </source>
</evidence>
<reference evidence="17 18" key="1">
    <citation type="journal article" date="2018" name="Appl. Microbiol. Biotechnol.">
        <title>Co-cultivation of the strictly anaerobic methanogen Methanosarcina barkeri with aerobic methanotrophs in an oxygen-limited membrane bioreactor.</title>
        <authorList>
            <person name="In 't Zandt M.H."/>
            <person name="van den Bosch T.J.M."/>
            <person name="Rijkers R."/>
            <person name="van Kessel M.A.H.J."/>
            <person name="Jetten M.S.M."/>
            <person name="Welte C.U."/>
        </authorList>
    </citation>
    <scope>NUCLEOTIDE SEQUENCE [LARGE SCALE GENOMIC DNA]</scope>
    <source>
        <strain evidence="17 18">DSM 17706</strain>
    </source>
</reference>